<dbReference type="EMBL" id="CP020370">
    <property type="protein sequence ID" value="AUB82540.1"/>
    <property type="molecule type" value="Genomic_DNA"/>
</dbReference>
<evidence type="ECO:0000313" key="4">
    <source>
        <dbReference type="Proteomes" id="UP000232638"/>
    </source>
</evidence>
<reference evidence="3 4" key="1">
    <citation type="submission" date="2017-03" db="EMBL/GenBank/DDBJ databases">
        <title>Complete genome sequence of Candidatus 'Thiodictyon syntrophicum' sp. nov. strain Cad16T, a photolithoautotroph purple sulfur bacterium isolated from an alpine meromictic lake.</title>
        <authorList>
            <person name="Luedin S.M."/>
            <person name="Pothier J.F."/>
            <person name="Danza F."/>
            <person name="Storelli N."/>
            <person name="Wittwer M."/>
            <person name="Tonolla M."/>
        </authorList>
    </citation>
    <scope>NUCLEOTIDE SEQUENCE [LARGE SCALE GENOMIC DNA]</scope>
    <source>
        <strain evidence="3 4">Cad16T</strain>
    </source>
</reference>
<feature type="signal peptide" evidence="2">
    <location>
        <begin position="1"/>
        <end position="28"/>
    </location>
</feature>
<proteinExistence type="predicted"/>
<evidence type="ECO:0000313" key="3">
    <source>
        <dbReference type="EMBL" id="AUB82540.1"/>
    </source>
</evidence>
<gene>
    <name evidence="3" type="ORF">THSYN_17375</name>
</gene>
<dbReference type="Proteomes" id="UP000232638">
    <property type="component" value="Chromosome"/>
</dbReference>
<dbReference type="KEGG" id="tsy:THSYN_17375"/>
<protein>
    <recommendedName>
        <fullName evidence="5">DUF306 domain-containing protein</fullName>
    </recommendedName>
</protein>
<accession>A0A2K8UAD0</accession>
<feature type="compositionally biased region" description="Pro residues" evidence="1">
    <location>
        <begin position="140"/>
        <end position="169"/>
    </location>
</feature>
<evidence type="ECO:0008006" key="5">
    <source>
        <dbReference type="Google" id="ProtNLM"/>
    </source>
</evidence>
<dbReference type="OrthoDB" id="9825447at2"/>
<keyword evidence="4" id="KW-1185">Reference proteome</keyword>
<evidence type="ECO:0000256" key="2">
    <source>
        <dbReference type="SAM" id="SignalP"/>
    </source>
</evidence>
<organism evidence="3 4">
    <name type="scientific">Candidatus Thiodictyon syntrophicum</name>
    <dbReference type="NCBI Taxonomy" id="1166950"/>
    <lineage>
        <taxon>Bacteria</taxon>
        <taxon>Pseudomonadati</taxon>
        <taxon>Pseudomonadota</taxon>
        <taxon>Gammaproteobacteria</taxon>
        <taxon>Chromatiales</taxon>
        <taxon>Chromatiaceae</taxon>
        <taxon>Thiodictyon</taxon>
    </lineage>
</organism>
<name>A0A2K8UAD0_9GAMM</name>
<dbReference type="AlphaFoldDB" id="A0A2K8UAD0"/>
<feature type="compositionally biased region" description="Pro residues" evidence="1">
    <location>
        <begin position="177"/>
        <end position="209"/>
    </location>
</feature>
<dbReference type="RefSeq" id="WP_100920266.1">
    <property type="nucleotide sequence ID" value="NZ_CP020370.1"/>
</dbReference>
<keyword evidence="2" id="KW-0732">Signal</keyword>
<evidence type="ECO:0000256" key="1">
    <source>
        <dbReference type="SAM" id="MobiDB-lite"/>
    </source>
</evidence>
<dbReference type="PRINTS" id="PR01217">
    <property type="entry name" value="PRICHEXTENSN"/>
</dbReference>
<feature type="chain" id="PRO_5014635993" description="DUF306 domain-containing protein" evidence="2">
    <location>
        <begin position="29"/>
        <end position="326"/>
    </location>
</feature>
<feature type="region of interest" description="Disordered" evidence="1">
    <location>
        <begin position="140"/>
        <end position="209"/>
    </location>
</feature>
<sequence length="326" mass="34556">MNTHCVAARHVLWLSVLLVVAGASPADAEDSDRVEDDTVAFYQGKGFVLVSTTEVEVAEGYDFILFEGCETGKEIPLANGQTFVCEDDGAISAEFMADVSILKHPTTGETKVVIANRTFKGTLKGIADPASLVAALPVAAPPAPQPSPPVAEPRPVAPPPAPAPGPQPPAFGDLRPVPSPAPPPGPRPLPPTFATPAPAPGVGPPSPQPPSATLIAPVVGTWHTSLVLGGARVEGIAILEANGNFNRFERWDFGLTVQVWGTYTVSPISSTLFQLSQKPTGWEPQEWCVRDNVCTQLNYPAAATQFTFLDADRLRDEQTKAVYKRQ</sequence>